<evidence type="ECO:0000313" key="2">
    <source>
        <dbReference type="Proteomes" id="UP000294847"/>
    </source>
</evidence>
<sequence length="87" mass="9725">MLPGVIAHLEIINHCICSFRWLVLRRTRREPETVSIQGCFALPIPVRATTIPLCVILRESDFLPTPSGLSARLLDASLEGNFHVQAF</sequence>
<dbReference type="AlphaFoldDB" id="A0A4P7NFX4"/>
<reference evidence="1 2" key="1">
    <citation type="journal article" date="2019" name="Mol. Biol. Evol.">
        <title>Blast fungal genomes show frequent chromosomal changes, gene gains and losses, and effector gene turnover.</title>
        <authorList>
            <person name="Gomez Luciano L.B."/>
            <person name="Jason Tsai I."/>
            <person name="Chuma I."/>
            <person name="Tosa Y."/>
            <person name="Chen Y.H."/>
            <person name="Li J.Y."/>
            <person name="Li M.Y."/>
            <person name="Jade Lu M.Y."/>
            <person name="Nakayashiki H."/>
            <person name="Li W.H."/>
        </authorList>
    </citation>
    <scope>NUCLEOTIDE SEQUENCE [LARGE SCALE GENOMIC DNA]</scope>
    <source>
        <strain evidence="1">MZ5-1-6</strain>
    </source>
</reference>
<gene>
    <name evidence="1" type="ORF">PoMZ_07752</name>
</gene>
<evidence type="ECO:0000313" key="1">
    <source>
        <dbReference type="EMBL" id="QBZ60809.1"/>
    </source>
</evidence>
<dbReference type="EMBL" id="CP034207">
    <property type="protein sequence ID" value="QBZ60809.1"/>
    <property type="molecule type" value="Genomic_DNA"/>
</dbReference>
<name>A0A4P7NFX4_PYROR</name>
<proteinExistence type="predicted"/>
<dbReference type="Proteomes" id="UP000294847">
    <property type="component" value="Chromosome 4"/>
</dbReference>
<organism evidence="1 2">
    <name type="scientific">Pyricularia oryzae</name>
    <name type="common">Rice blast fungus</name>
    <name type="synonym">Magnaporthe oryzae</name>
    <dbReference type="NCBI Taxonomy" id="318829"/>
    <lineage>
        <taxon>Eukaryota</taxon>
        <taxon>Fungi</taxon>
        <taxon>Dikarya</taxon>
        <taxon>Ascomycota</taxon>
        <taxon>Pezizomycotina</taxon>
        <taxon>Sordariomycetes</taxon>
        <taxon>Sordariomycetidae</taxon>
        <taxon>Magnaporthales</taxon>
        <taxon>Pyriculariaceae</taxon>
        <taxon>Pyricularia</taxon>
    </lineage>
</organism>
<accession>A0A4P7NFX4</accession>
<protein>
    <submittedName>
        <fullName evidence="1">Uncharacterized protein</fullName>
    </submittedName>
</protein>